<keyword evidence="2" id="KW-1185">Reference proteome</keyword>
<sequence length="463" mass="49142">MTFAFKRFGEGRLSSAFLILSKNHVLANDTPSEFKKQDPSQHQHTQQRFLFPAYKIIRLIHTDMEARLIVAVVFICAVCRFTEAQLQNTTALTSNITLTGCGSTKMCVSSPTRCDPAGNSGCYFMSTQLNKAVLTVELSGTTSGYVALGLKPTIDLFGFNGTVVFVCGNNNNNNNSGFFETATQNGPVLTPANLTALNIPNVQGSVLGNVSVQCVFNVTFTSTLITSFFTISSVPLSSTISIFNGNTTGTDLGNATTLITTGPFDLANPKSNIPTFNINRTGCNSTKLCVSSASTCDPAGSSSCFFASFQVNNQNTYYELSGTTSGYVALELLNNQNASFVFVCANNAANGTFFFQTATKNGSSLSLTTVNTVNSNQGFLQQNLIQCVFNTSATLSTKAANTVYTLSLMSGTTKGTQLGDPIILYTSPSALDLSNPNGVISASTNLCTNVLAVLLAAMTLHLL</sequence>
<evidence type="ECO:0000313" key="1">
    <source>
        <dbReference type="EMBL" id="KAF4089477.1"/>
    </source>
</evidence>
<dbReference type="EMBL" id="JAAGNN010000005">
    <property type="protein sequence ID" value="KAF4089477.1"/>
    <property type="molecule type" value="Genomic_DNA"/>
</dbReference>
<dbReference type="GO" id="GO:1900449">
    <property type="term" value="P:regulation of glutamate receptor signaling pathway"/>
    <property type="evidence" value="ECO:0007669"/>
    <property type="project" value="InterPro"/>
</dbReference>
<dbReference type="InterPro" id="IPR042789">
    <property type="entry name" value="FRRS1L"/>
</dbReference>
<dbReference type="GO" id="GO:0099072">
    <property type="term" value="P:regulation of postsynaptic membrane neurotransmitter receptor levels"/>
    <property type="evidence" value="ECO:0007669"/>
    <property type="project" value="TreeGrafter"/>
</dbReference>
<organism evidence="1 2">
    <name type="scientific">Ameiurus melas</name>
    <name type="common">Black bullhead</name>
    <name type="synonym">Silurus melas</name>
    <dbReference type="NCBI Taxonomy" id="219545"/>
    <lineage>
        <taxon>Eukaryota</taxon>
        <taxon>Metazoa</taxon>
        <taxon>Chordata</taxon>
        <taxon>Craniata</taxon>
        <taxon>Vertebrata</taxon>
        <taxon>Euteleostomi</taxon>
        <taxon>Actinopterygii</taxon>
        <taxon>Neopterygii</taxon>
        <taxon>Teleostei</taxon>
        <taxon>Ostariophysi</taxon>
        <taxon>Siluriformes</taxon>
        <taxon>Ictaluridae</taxon>
        <taxon>Ameiurus</taxon>
    </lineage>
</organism>
<accession>A0A7J6B4U4</accession>
<dbReference type="PANTHER" id="PTHR46902:SF1">
    <property type="entry name" value="DOMON DOMAIN-CONTAINING PROTEIN FRRS1L"/>
    <property type="match status" value="1"/>
</dbReference>
<name>A0A7J6B4U4_AMEME</name>
<dbReference type="PANTHER" id="PTHR46902">
    <property type="entry name" value="DOMON DOMAIN-CONTAINING PROTEIN FRRS1L"/>
    <property type="match status" value="1"/>
</dbReference>
<comment type="caution">
    <text evidence="1">The sequence shown here is derived from an EMBL/GenBank/DDBJ whole genome shotgun (WGS) entry which is preliminary data.</text>
</comment>
<reference evidence="1 2" key="1">
    <citation type="submission" date="2020-02" db="EMBL/GenBank/DDBJ databases">
        <title>A chromosome-scale genome assembly of the black bullhead catfish (Ameiurus melas).</title>
        <authorList>
            <person name="Wen M."/>
            <person name="Zham M."/>
            <person name="Cabau C."/>
            <person name="Klopp C."/>
            <person name="Donnadieu C."/>
            <person name="Roques C."/>
            <person name="Bouchez O."/>
            <person name="Lampietro C."/>
            <person name="Jouanno E."/>
            <person name="Herpin A."/>
            <person name="Louis A."/>
            <person name="Berthelot C."/>
            <person name="Parey E."/>
            <person name="Roest-Crollius H."/>
            <person name="Braasch I."/>
            <person name="Postlethwait J."/>
            <person name="Robinson-Rechavi M."/>
            <person name="Echchiki A."/>
            <person name="Begum T."/>
            <person name="Montfort J."/>
            <person name="Schartl M."/>
            <person name="Bobe J."/>
            <person name="Guiguen Y."/>
        </authorList>
    </citation>
    <scope>NUCLEOTIDE SEQUENCE [LARGE SCALE GENOMIC DNA]</scope>
    <source>
        <strain evidence="1">M_S1</strain>
        <tissue evidence="1">Blood</tissue>
    </source>
</reference>
<proteinExistence type="predicted"/>
<evidence type="ECO:0000313" key="2">
    <source>
        <dbReference type="Proteomes" id="UP000593565"/>
    </source>
</evidence>
<dbReference type="AlphaFoldDB" id="A0A7J6B4U4"/>
<gene>
    <name evidence="1" type="ORF">AMELA_G00066580</name>
</gene>
<evidence type="ECO:0008006" key="3">
    <source>
        <dbReference type="Google" id="ProtNLM"/>
    </source>
</evidence>
<protein>
    <recommendedName>
        <fullName evidence="3">Ferric-chelate reductase 1</fullName>
    </recommendedName>
</protein>
<dbReference type="Proteomes" id="UP000593565">
    <property type="component" value="Unassembled WGS sequence"/>
</dbReference>